<organism evidence="3 4">
    <name type="scientific">Geodermatophilus maliterrae</name>
    <dbReference type="NCBI Taxonomy" id="3162531"/>
    <lineage>
        <taxon>Bacteria</taxon>
        <taxon>Bacillati</taxon>
        <taxon>Actinomycetota</taxon>
        <taxon>Actinomycetes</taxon>
        <taxon>Geodermatophilales</taxon>
        <taxon>Geodermatophilaceae</taxon>
        <taxon>Geodermatophilus</taxon>
    </lineage>
</organism>
<dbReference type="RefSeq" id="WP_369205108.1">
    <property type="nucleotide sequence ID" value="NZ_JBFNXQ010000018.1"/>
</dbReference>
<feature type="region of interest" description="Disordered" evidence="1">
    <location>
        <begin position="1"/>
        <end position="26"/>
    </location>
</feature>
<dbReference type="Proteomes" id="UP001560045">
    <property type="component" value="Unassembled WGS sequence"/>
</dbReference>
<keyword evidence="2" id="KW-1133">Transmembrane helix</keyword>
<gene>
    <name evidence="3" type="ORF">ABQ292_08210</name>
</gene>
<accession>A0ABV3XCV8</accession>
<feature type="compositionally biased region" description="Basic and acidic residues" evidence="1">
    <location>
        <begin position="161"/>
        <end position="172"/>
    </location>
</feature>
<evidence type="ECO:0000256" key="2">
    <source>
        <dbReference type="SAM" id="Phobius"/>
    </source>
</evidence>
<dbReference type="InterPro" id="IPR036259">
    <property type="entry name" value="MFS_trans_sf"/>
</dbReference>
<proteinExistence type="predicted"/>
<dbReference type="InterPro" id="IPR009937">
    <property type="entry name" value="Phage_holin_3_6"/>
</dbReference>
<feature type="region of interest" description="Disordered" evidence="1">
    <location>
        <begin position="145"/>
        <end position="172"/>
    </location>
</feature>
<name>A0ABV3XCV8_9ACTN</name>
<feature type="compositionally biased region" description="Basic and acidic residues" evidence="1">
    <location>
        <begin position="145"/>
        <end position="154"/>
    </location>
</feature>
<dbReference type="Pfam" id="PF07332">
    <property type="entry name" value="Phage_holin_3_6"/>
    <property type="match status" value="1"/>
</dbReference>
<evidence type="ECO:0000313" key="3">
    <source>
        <dbReference type="EMBL" id="MEX5718352.1"/>
    </source>
</evidence>
<feature type="compositionally biased region" description="Low complexity" evidence="1">
    <location>
        <begin position="1"/>
        <end position="23"/>
    </location>
</feature>
<reference evidence="3 4" key="1">
    <citation type="submission" date="2024-06" db="EMBL/GenBank/DDBJ databases">
        <title>Draft genome sequence of Geodermatophilus badlandi, a novel member of the Geodermatophilaceae isolated from badland sedimentary rocks in the Red desert, Wyoming, USA.</title>
        <authorList>
            <person name="Ben Tekaya S."/>
            <person name="Nouioui I."/>
            <person name="Flores G.M."/>
            <person name="Shaal M.N."/>
            <person name="Bredoire F."/>
            <person name="Basile F."/>
            <person name="Van Diepen L."/>
            <person name="Ward N.L."/>
        </authorList>
    </citation>
    <scope>NUCLEOTIDE SEQUENCE [LARGE SCALE GENOMIC DNA]</scope>
    <source>
        <strain evidence="3 4">WL48A</strain>
    </source>
</reference>
<feature type="transmembrane region" description="Helical" evidence="2">
    <location>
        <begin position="60"/>
        <end position="85"/>
    </location>
</feature>
<evidence type="ECO:0000313" key="4">
    <source>
        <dbReference type="Proteomes" id="UP001560045"/>
    </source>
</evidence>
<dbReference type="EMBL" id="JBFNXQ010000018">
    <property type="protein sequence ID" value="MEX5718352.1"/>
    <property type="molecule type" value="Genomic_DNA"/>
</dbReference>
<dbReference type="SUPFAM" id="SSF103473">
    <property type="entry name" value="MFS general substrate transporter"/>
    <property type="match status" value="1"/>
</dbReference>
<sequence length="172" mass="18262">MAHSVSSSTPAARPAASAVTTSTDPSVGSLVQSAMADVSTLIRAEIELAKTEITGSAKKAGVSVGLFAAAGVLLAFAGIYLFVTLAELFTWLGLARWVSYLIVTVGLLIVAALAGLVGLRMVKKIDKPERTLESLRELPEVMRREAPGQRRRDLPTVSNGRVERRGPDTYLV</sequence>
<evidence type="ECO:0000256" key="1">
    <source>
        <dbReference type="SAM" id="MobiDB-lite"/>
    </source>
</evidence>
<feature type="transmembrane region" description="Helical" evidence="2">
    <location>
        <begin position="97"/>
        <end position="119"/>
    </location>
</feature>
<keyword evidence="4" id="KW-1185">Reference proteome</keyword>
<comment type="caution">
    <text evidence="3">The sequence shown here is derived from an EMBL/GenBank/DDBJ whole genome shotgun (WGS) entry which is preliminary data.</text>
</comment>
<keyword evidence="2" id="KW-0472">Membrane</keyword>
<protein>
    <submittedName>
        <fullName evidence="3">Phage holin family protein</fullName>
    </submittedName>
</protein>
<keyword evidence="2" id="KW-0812">Transmembrane</keyword>